<protein>
    <submittedName>
        <fullName evidence="10">Cytochrome c, mono-and diheme variants</fullName>
    </submittedName>
</protein>
<feature type="binding site" description="covalent" evidence="6">
    <location>
        <position position="230"/>
    </location>
    <ligand>
        <name>heme c</name>
        <dbReference type="ChEBI" id="CHEBI:61717"/>
        <label>2</label>
    </ligand>
</feature>
<feature type="binding site" description="covalent" evidence="6">
    <location>
        <position position="356"/>
    </location>
    <ligand>
        <name>heme c</name>
        <dbReference type="ChEBI" id="CHEBI:61717"/>
        <label>3</label>
    </ligand>
</feature>
<feature type="binding site" description="covalent" evidence="6">
    <location>
        <position position="233"/>
    </location>
    <ligand>
        <name>heme c</name>
        <dbReference type="ChEBI" id="CHEBI:61717"/>
        <label>2</label>
    </ligand>
</feature>
<evidence type="ECO:0000256" key="7">
    <source>
        <dbReference type="PIRSR" id="PIRSR000018-51"/>
    </source>
</evidence>
<dbReference type="Gene3D" id="1.10.760.10">
    <property type="entry name" value="Cytochrome c-like domain"/>
    <property type="match status" value="2"/>
</dbReference>
<evidence type="ECO:0000313" key="10">
    <source>
        <dbReference type="EMBL" id="SIO53352.1"/>
    </source>
</evidence>
<gene>
    <name evidence="10" type="ORF">SAMN05444168_6530</name>
</gene>
<feature type="binding site" description="axial binding residue" evidence="7">
    <location>
        <position position="85"/>
    </location>
    <ligand>
        <name>heme c</name>
        <dbReference type="ChEBI" id="CHEBI:61717"/>
        <label>1</label>
    </ligand>
    <ligandPart>
        <name>Fe</name>
        <dbReference type="ChEBI" id="CHEBI:18248"/>
    </ligandPart>
</feature>
<dbReference type="PANTHER" id="PTHR35008:SF4">
    <property type="entry name" value="BLL4482 PROTEIN"/>
    <property type="match status" value="1"/>
</dbReference>
<dbReference type="PROSITE" id="PS51007">
    <property type="entry name" value="CYTC"/>
    <property type="match status" value="3"/>
</dbReference>
<accession>A0A1N6K9X7</accession>
<feature type="binding site" description="axial binding residue" evidence="7">
    <location>
        <position position="360"/>
    </location>
    <ligand>
        <name>heme c</name>
        <dbReference type="ChEBI" id="CHEBI:61717"/>
        <label>3</label>
    </ligand>
    <ligandPart>
        <name>Fe</name>
        <dbReference type="ChEBI" id="CHEBI:18248"/>
    </ligandPart>
</feature>
<dbReference type="AlphaFoldDB" id="A0A1N6K9X7"/>
<dbReference type="SUPFAM" id="SSF46626">
    <property type="entry name" value="Cytochrome c"/>
    <property type="match status" value="3"/>
</dbReference>
<evidence type="ECO:0000256" key="1">
    <source>
        <dbReference type="ARBA" id="ARBA00022448"/>
    </source>
</evidence>
<dbReference type="Proteomes" id="UP000184693">
    <property type="component" value="Unassembled WGS sequence"/>
</dbReference>
<reference evidence="10 11" key="1">
    <citation type="submission" date="2016-11" db="EMBL/GenBank/DDBJ databases">
        <authorList>
            <person name="Jaros S."/>
            <person name="Januszkiewicz K."/>
            <person name="Wedrychowicz H."/>
        </authorList>
    </citation>
    <scope>NUCLEOTIDE SEQUENCE [LARGE SCALE GENOMIC DNA]</scope>
    <source>
        <strain evidence="10 11">GAS86</strain>
    </source>
</reference>
<feature type="binding site" description="axial binding residue" evidence="7">
    <location>
        <position position="234"/>
    </location>
    <ligand>
        <name>heme c</name>
        <dbReference type="ChEBI" id="CHEBI:61717"/>
        <label>2</label>
    </ligand>
    <ligandPart>
        <name>Fe</name>
        <dbReference type="ChEBI" id="CHEBI:18248"/>
    </ligandPart>
</feature>
<evidence type="ECO:0000256" key="6">
    <source>
        <dbReference type="PIRSR" id="PIRSR000018-50"/>
    </source>
</evidence>
<dbReference type="PIRSF" id="PIRSF000018">
    <property type="entry name" value="Mb_ADH_cyt_c"/>
    <property type="match status" value="1"/>
</dbReference>
<dbReference type="PRINTS" id="PR00605">
    <property type="entry name" value="CYTCHROMECIC"/>
</dbReference>
<dbReference type="InterPro" id="IPR036909">
    <property type="entry name" value="Cyt_c-like_dom_sf"/>
</dbReference>
<keyword evidence="4" id="KW-0249">Electron transport</keyword>
<organism evidence="10 11">
    <name type="scientific">Paraburkholderia phenazinium</name>
    <dbReference type="NCBI Taxonomy" id="60549"/>
    <lineage>
        <taxon>Bacteria</taxon>
        <taxon>Pseudomonadati</taxon>
        <taxon>Pseudomonadota</taxon>
        <taxon>Betaproteobacteria</taxon>
        <taxon>Burkholderiales</taxon>
        <taxon>Burkholderiaceae</taxon>
        <taxon>Paraburkholderia</taxon>
    </lineage>
</organism>
<feature type="domain" description="Cytochrome c" evidence="9">
    <location>
        <begin position="67"/>
        <end position="169"/>
    </location>
</feature>
<dbReference type="InterPro" id="IPR014353">
    <property type="entry name" value="Membr-bd_ADH_cyt_c"/>
</dbReference>
<keyword evidence="2 6" id="KW-0349">Heme</keyword>
<keyword evidence="5 7" id="KW-0408">Iron</keyword>
<dbReference type="GO" id="GO:0020037">
    <property type="term" value="F:heme binding"/>
    <property type="evidence" value="ECO:0007669"/>
    <property type="project" value="InterPro"/>
</dbReference>
<keyword evidence="3 7" id="KW-0479">Metal-binding</keyword>
<dbReference type="RefSeq" id="WP_254369018.1">
    <property type="nucleotide sequence ID" value="NZ_FSRM01000002.1"/>
</dbReference>
<feature type="binding site" description="covalent" evidence="6">
    <location>
        <position position="84"/>
    </location>
    <ligand>
        <name>heme c</name>
        <dbReference type="ChEBI" id="CHEBI:61717"/>
        <label>1</label>
    </ligand>
</feature>
<evidence type="ECO:0000256" key="5">
    <source>
        <dbReference type="ARBA" id="ARBA00023004"/>
    </source>
</evidence>
<dbReference type="Pfam" id="PF00034">
    <property type="entry name" value="Cytochrom_C"/>
    <property type="match status" value="2"/>
</dbReference>
<dbReference type="PANTHER" id="PTHR35008">
    <property type="entry name" value="BLL4482 PROTEIN-RELATED"/>
    <property type="match status" value="1"/>
</dbReference>
<comment type="cofactor">
    <cofactor evidence="6">
        <name>heme c</name>
        <dbReference type="ChEBI" id="CHEBI:61717"/>
    </cofactor>
    <text evidence="6">Binds 3 heme c groups covalently per subunit.</text>
</comment>
<dbReference type="EMBL" id="FSRM01000002">
    <property type="protein sequence ID" value="SIO53352.1"/>
    <property type="molecule type" value="Genomic_DNA"/>
</dbReference>
<evidence type="ECO:0000256" key="4">
    <source>
        <dbReference type="ARBA" id="ARBA00022982"/>
    </source>
</evidence>
<name>A0A1N6K9X7_9BURK</name>
<feature type="domain" description="Cytochrome c" evidence="9">
    <location>
        <begin position="215"/>
        <end position="322"/>
    </location>
</feature>
<evidence type="ECO:0000256" key="2">
    <source>
        <dbReference type="ARBA" id="ARBA00022617"/>
    </source>
</evidence>
<dbReference type="InterPro" id="IPR008168">
    <property type="entry name" value="Cyt_C_IC"/>
</dbReference>
<feature type="domain" description="Cytochrome c" evidence="9">
    <location>
        <begin position="343"/>
        <end position="433"/>
    </location>
</feature>
<feature type="binding site" description="covalent" evidence="6">
    <location>
        <position position="81"/>
    </location>
    <ligand>
        <name>heme c</name>
        <dbReference type="ChEBI" id="CHEBI:61717"/>
        <label>1</label>
    </ligand>
</feature>
<dbReference type="GO" id="GO:0005506">
    <property type="term" value="F:iron ion binding"/>
    <property type="evidence" value="ECO:0007669"/>
    <property type="project" value="InterPro"/>
</dbReference>
<feature type="region of interest" description="Disordered" evidence="8">
    <location>
        <begin position="41"/>
        <end position="60"/>
    </location>
</feature>
<dbReference type="GO" id="GO:0016020">
    <property type="term" value="C:membrane"/>
    <property type="evidence" value="ECO:0007669"/>
    <property type="project" value="InterPro"/>
</dbReference>
<dbReference type="InterPro" id="IPR009056">
    <property type="entry name" value="Cyt_c-like_dom"/>
</dbReference>
<evidence type="ECO:0000313" key="11">
    <source>
        <dbReference type="Proteomes" id="UP000184693"/>
    </source>
</evidence>
<proteinExistence type="predicted"/>
<feature type="compositionally biased region" description="Polar residues" evidence="8">
    <location>
        <begin position="48"/>
        <end position="58"/>
    </location>
</feature>
<keyword evidence="1" id="KW-0813">Transport</keyword>
<evidence type="ECO:0000256" key="8">
    <source>
        <dbReference type="SAM" id="MobiDB-lite"/>
    </source>
</evidence>
<feature type="binding site" description="covalent" evidence="6">
    <location>
        <position position="359"/>
    </location>
    <ligand>
        <name>heme c</name>
        <dbReference type="ChEBI" id="CHEBI:61717"/>
        <label>3</label>
    </ligand>
</feature>
<dbReference type="GO" id="GO:0016614">
    <property type="term" value="F:oxidoreductase activity, acting on CH-OH group of donors"/>
    <property type="evidence" value="ECO:0007669"/>
    <property type="project" value="InterPro"/>
</dbReference>
<evidence type="ECO:0000256" key="3">
    <source>
        <dbReference type="ARBA" id="ARBA00022723"/>
    </source>
</evidence>
<evidence type="ECO:0000259" key="9">
    <source>
        <dbReference type="PROSITE" id="PS51007"/>
    </source>
</evidence>
<dbReference type="GO" id="GO:0009055">
    <property type="term" value="F:electron transfer activity"/>
    <property type="evidence" value="ECO:0007669"/>
    <property type="project" value="InterPro"/>
</dbReference>
<dbReference type="InterPro" id="IPR051459">
    <property type="entry name" value="Cytochrome_c-type_DH"/>
</dbReference>
<sequence>MTMLSLTPQSAQTSRTPLRLLQLRRVVLVLSAAALTACGQHHDDTPATRMTASATSTPADLESAATEQLARGRYLVKAADCAACHTSADGAPFAGGPKLASPFGTFYGTNITPDREHGIGNWSAGDFYRALHDGMSPDGPLYPAMPYTSYRQISRADSDAMYAWLMAQKPAAVPNRQPDLSFPFNMRFAVRFWDMLFLKDALPDASKAVSSGALVDWSRGRYLVSALGHCAECHTPRGKFGQLDNALPLAGGALGRVAAPDITPQGLAARGWTATDLQTFFATGIAPQGSAFSEMYPVVHLSSQYLRPDDLRAMSTYLLGDPPAAAQPLQSPASPSSASADTAQLAAGRNVYLAVCAGCHGRDGEGKPHVAVPMHGNSTVRQSDPHNLIVAMLDGIDAQDFPGLERMQEMPGFAGQLSDAELAQLTSYLRATWGGQPGDVTAAAVKALR</sequence>